<dbReference type="InterPro" id="IPR006569">
    <property type="entry name" value="CID_dom"/>
</dbReference>
<proteinExistence type="predicted"/>
<dbReference type="EMBL" id="LPNN01000003">
    <property type="protein sequence ID" value="OEJ90458.1"/>
    <property type="molecule type" value="Genomic_DNA"/>
</dbReference>
<protein>
    <recommendedName>
        <fullName evidence="1">CID domain-containing protein</fullName>
    </recommendedName>
</protein>
<dbReference type="SUPFAM" id="SSF48464">
    <property type="entry name" value="ENTH/VHS domain"/>
    <property type="match status" value="1"/>
</dbReference>
<gene>
    <name evidence="2" type="ORF">AWRI3580_g1201</name>
</gene>
<organism evidence="2 3">
    <name type="scientific">Hanseniaspora uvarum</name>
    <name type="common">Yeast</name>
    <name type="synonym">Kloeckera apiculata</name>
    <dbReference type="NCBI Taxonomy" id="29833"/>
    <lineage>
        <taxon>Eukaryota</taxon>
        <taxon>Fungi</taxon>
        <taxon>Dikarya</taxon>
        <taxon>Ascomycota</taxon>
        <taxon>Saccharomycotina</taxon>
        <taxon>Saccharomycetes</taxon>
        <taxon>Saccharomycodales</taxon>
        <taxon>Saccharomycodaceae</taxon>
        <taxon>Hanseniaspora</taxon>
    </lineage>
</organism>
<dbReference type="AlphaFoldDB" id="A0A1E5RUG5"/>
<dbReference type="Gene3D" id="1.25.40.90">
    <property type="match status" value="1"/>
</dbReference>
<dbReference type="InterPro" id="IPR054127">
    <property type="entry name" value="Pcf11_C"/>
</dbReference>
<reference evidence="3" key="1">
    <citation type="journal article" date="2016" name="Genome Announc.">
        <title>Genome sequences of three species of Hanseniaspora isolated from spontaneous wine fermentations.</title>
        <authorList>
            <person name="Sternes P.R."/>
            <person name="Lee D."/>
            <person name="Kutyna D.R."/>
            <person name="Borneman A.R."/>
        </authorList>
    </citation>
    <scope>NUCLEOTIDE SEQUENCE [LARGE SCALE GENOMIC DNA]</scope>
    <source>
        <strain evidence="3">AWRI3580</strain>
    </source>
</reference>
<dbReference type="PROSITE" id="PS51391">
    <property type="entry name" value="CID"/>
    <property type="match status" value="1"/>
</dbReference>
<name>A0A1E5RUG5_HANUV</name>
<dbReference type="Pfam" id="PF21936">
    <property type="entry name" value="Pcf11_C"/>
    <property type="match status" value="1"/>
</dbReference>
<dbReference type="InterPro" id="IPR008942">
    <property type="entry name" value="ENTH_VHS"/>
</dbReference>
<dbReference type="VEuPathDB" id="FungiDB:AWRI3580_g1201"/>
<sequence>MSDSTTEEFKKLIESTSLSENDIPHLTNIANDLRITKSDVITKIIMDRLTVLKTDNLIITIFKLIDSILCNVTTPYNDKFSEPLSFLFKKKYLVLNNANRQVLITIFESWVEKSNQSLTKSNQDEDMFEDFEGQSEFLSKSTLKNIETFLIKASLLHEKRFLEKTEREGINSKAVSKSSNLKYESNNVTPSVNDLLQIIRKIDHYMRESLNKQFSEDIQQRLHQIHQVQELLSSKKFNNENEIIEIFNKLKSIPEYSQVVNLTQETDERVNNFIKKSKIAKMNEIKSLLEDFKALNHENDQEETPSLLTQTWTSDKYQNAVKSFRQKTIENEQDNELSKEQSFEKNNQKLPDLTLLTNINKDLQASKLKMSDFVKIEIKNENLAEWSKYIQLMYRNIPEKCLFCGKRFPLTKQKANNSALNANKRTFMLLNASNNDDDSALLQNDESKKLIEQHMDWHYETINKSQIMTKTGIKKMMVNRTWFGTNSYLSALKQNTEDLFSEEGDLKRRKVDEGDSSRDVDVKYVVVPKELMGQLNEIECAICRDTIKVSFIESIGEWCMIDCKETHQGYVHLSCLH</sequence>
<comment type="caution">
    <text evidence="2">The sequence shown here is derived from an EMBL/GenBank/DDBJ whole genome shotgun (WGS) entry which is preliminary data.</text>
</comment>
<keyword evidence="3" id="KW-1185">Reference proteome</keyword>
<dbReference type="Proteomes" id="UP000095358">
    <property type="component" value="Unassembled WGS sequence"/>
</dbReference>
<dbReference type="STRING" id="29833.A0A1E5RUG5"/>
<evidence type="ECO:0000313" key="3">
    <source>
        <dbReference type="Proteomes" id="UP000095358"/>
    </source>
</evidence>
<feature type="domain" description="CID" evidence="1">
    <location>
        <begin position="1"/>
        <end position="154"/>
    </location>
</feature>
<evidence type="ECO:0000259" key="1">
    <source>
        <dbReference type="PROSITE" id="PS51391"/>
    </source>
</evidence>
<dbReference type="OrthoDB" id="3972019at2759"/>
<evidence type="ECO:0000313" key="2">
    <source>
        <dbReference type="EMBL" id="OEJ90458.1"/>
    </source>
</evidence>
<accession>A0A1E5RUG5</accession>